<dbReference type="InterPro" id="IPR011054">
    <property type="entry name" value="Rudment_hybrid_motif"/>
</dbReference>
<organism evidence="13 14">
    <name type="scientific">[Candida] arabinofermentans NRRL YB-2248</name>
    <dbReference type="NCBI Taxonomy" id="983967"/>
    <lineage>
        <taxon>Eukaryota</taxon>
        <taxon>Fungi</taxon>
        <taxon>Dikarya</taxon>
        <taxon>Ascomycota</taxon>
        <taxon>Saccharomycotina</taxon>
        <taxon>Pichiomycetes</taxon>
        <taxon>Pichiales</taxon>
        <taxon>Pichiaceae</taxon>
        <taxon>Ogataea</taxon>
        <taxon>Ogataea/Candida clade</taxon>
    </lineage>
</organism>
<dbReference type="PROSITE" id="PS50975">
    <property type="entry name" value="ATP_GRASP"/>
    <property type="match status" value="1"/>
</dbReference>
<dbReference type="InterPro" id="IPR016185">
    <property type="entry name" value="PreATP-grasp_dom_sf"/>
</dbReference>
<dbReference type="UniPathway" id="UPA00074">
    <property type="reaction ID" value="UER00130"/>
</dbReference>
<keyword evidence="6 11" id="KW-0547">Nucleotide-binding</keyword>
<dbReference type="GO" id="GO:0006144">
    <property type="term" value="P:purine nucleobase metabolic process"/>
    <property type="evidence" value="ECO:0007669"/>
    <property type="project" value="UniProtKB-ARBA"/>
</dbReference>
<evidence type="ECO:0000256" key="7">
    <source>
        <dbReference type="ARBA" id="ARBA00022755"/>
    </source>
</evidence>
<dbReference type="GO" id="GO:0006189">
    <property type="term" value="P:'de novo' IMP biosynthetic process"/>
    <property type="evidence" value="ECO:0007669"/>
    <property type="project" value="UniProtKB-UniRule"/>
</dbReference>
<accession>A0A1E4SZ32</accession>
<evidence type="ECO:0000256" key="8">
    <source>
        <dbReference type="ARBA" id="ARBA00022793"/>
    </source>
</evidence>
<dbReference type="SUPFAM" id="SSF56059">
    <property type="entry name" value="Glutathione synthetase ATP-binding domain-like"/>
    <property type="match status" value="1"/>
</dbReference>
<dbReference type="FunFam" id="3.30.470.20:FF:000037">
    <property type="entry name" value="Phosphoribosylaminoimidazole carboxylase, chloroplastic"/>
    <property type="match status" value="1"/>
</dbReference>
<dbReference type="InterPro" id="IPR016301">
    <property type="entry name" value="Ade2_fungi/plant"/>
</dbReference>
<gene>
    <name evidence="13" type="ORF">CANARDRAFT_28911</name>
</gene>
<dbReference type="InterPro" id="IPR054350">
    <property type="entry name" value="PurT/PurK_preATP-grasp"/>
</dbReference>
<dbReference type="InterPro" id="IPR013815">
    <property type="entry name" value="ATP_grasp_subdomain_1"/>
</dbReference>
<dbReference type="EC" id="4.1.1.21" evidence="4 11"/>
<evidence type="ECO:0000256" key="10">
    <source>
        <dbReference type="ARBA" id="ARBA00023239"/>
    </source>
</evidence>
<evidence type="ECO:0000256" key="11">
    <source>
        <dbReference type="PIRNR" id="PIRNR001340"/>
    </source>
</evidence>
<comment type="pathway">
    <text evidence="2 11">Purine metabolism; IMP biosynthesis via de novo pathway; 5-amino-1-(5-phospho-D-ribosyl)imidazole-4-carboxylate from 5-amino-1-(5-phospho-D-ribosyl)imidazole (carboxylase route): step 1/1.</text>
</comment>
<dbReference type="NCBIfam" id="TIGR01162">
    <property type="entry name" value="purE"/>
    <property type="match status" value="1"/>
</dbReference>
<evidence type="ECO:0000256" key="3">
    <source>
        <dbReference type="ARBA" id="ARBA00006114"/>
    </source>
</evidence>
<evidence type="ECO:0000259" key="12">
    <source>
        <dbReference type="PROSITE" id="PS50975"/>
    </source>
</evidence>
<evidence type="ECO:0000256" key="5">
    <source>
        <dbReference type="ARBA" id="ARBA00021059"/>
    </source>
</evidence>
<keyword evidence="7 11" id="KW-0658">Purine biosynthesis</keyword>
<dbReference type="InterPro" id="IPR040686">
    <property type="entry name" value="PurK_C"/>
</dbReference>
<dbReference type="PANTHER" id="PTHR11609:SF5">
    <property type="entry name" value="PHOSPHORIBOSYLAMINOIMIDAZOLE CARBOXYLASE"/>
    <property type="match status" value="1"/>
</dbReference>
<dbReference type="Pfam" id="PF22660">
    <property type="entry name" value="RS_preATP-grasp-like"/>
    <property type="match status" value="1"/>
</dbReference>
<dbReference type="Pfam" id="PF02222">
    <property type="entry name" value="ATP-grasp"/>
    <property type="match status" value="1"/>
</dbReference>
<dbReference type="GO" id="GO:0004638">
    <property type="term" value="F:phosphoribosylaminoimidazole carboxylase activity"/>
    <property type="evidence" value="ECO:0007669"/>
    <property type="project" value="UniProtKB-UniRule"/>
</dbReference>
<evidence type="ECO:0000313" key="14">
    <source>
        <dbReference type="Proteomes" id="UP000094801"/>
    </source>
</evidence>
<dbReference type="Pfam" id="PF17769">
    <property type="entry name" value="PurK_C"/>
    <property type="match status" value="1"/>
</dbReference>
<dbReference type="Gene3D" id="3.30.1490.20">
    <property type="entry name" value="ATP-grasp fold, A domain"/>
    <property type="match status" value="1"/>
</dbReference>
<dbReference type="InterPro" id="IPR005875">
    <property type="entry name" value="PurK"/>
</dbReference>
<dbReference type="AlphaFoldDB" id="A0A1E4SZ32"/>
<dbReference type="SUPFAM" id="SSF52440">
    <property type="entry name" value="PreATP-grasp domain"/>
    <property type="match status" value="1"/>
</dbReference>
<dbReference type="SUPFAM" id="SSF52255">
    <property type="entry name" value="N5-CAIR mutase (phosphoribosylaminoimidazole carboxylase, PurE)"/>
    <property type="match status" value="1"/>
</dbReference>
<dbReference type="Gene3D" id="3.40.50.1970">
    <property type="match status" value="1"/>
</dbReference>
<dbReference type="Gene3D" id="3.30.470.20">
    <property type="entry name" value="ATP-grasp fold, B domain"/>
    <property type="match status" value="1"/>
</dbReference>
<evidence type="ECO:0000313" key="13">
    <source>
        <dbReference type="EMBL" id="ODV84773.1"/>
    </source>
</evidence>
<dbReference type="OrthoDB" id="15425at2759"/>
<dbReference type="Pfam" id="PF00731">
    <property type="entry name" value="AIRC"/>
    <property type="match status" value="1"/>
</dbReference>
<dbReference type="HAMAP" id="MF_01929">
    <property type="entry name" value="PurE_classI"/>
    <property type="match status" value="1"/>
</dbReference>
<dbReference type="Proteomes" id="UP000094801">
    <property type="component" value="Unassembled WGS sequence"/>
</dbReference>
<dbReference type="GO" id="GO:0046872">
    <property type="term" value="F:metal ion binding"/>
    <property type="evidence" value="ECO:0007669"/>
    <property type="project" value="InterPro"/>
</dbReference>
<dbReference type="InterPro" id="IPR000031">
    <property type="entry name" value="PurE_dom"/>
</dbReference>
<comment type="similarity">
    <text evidence="3 11">In the C-terminal section; belongs to the AIR carboxylase family. Class I subfamily.</text>
</comment>
<dbReference type="STRING" id="983967.A0A1E4SZ32"/>
<dbReference type="GO" id="GO:0005524">
    <property type="term" value="F:ATP binding"/>
    <property type="evidence" value="ECO:0007669"/>
    <property type="project" value="UniProtKB-UniRule"/>
</dbReference>
<dbReference type="SUPFAM" id="SSF51246">
    <property type="entry name" value="Rudiment single hybrid motif"/>
    <property type="match status" value="1"/>
</dbReference>
<evidence type="ECO:0000256" key="9">
    <source>
        <dbReference type="ARBA" id="ARBA00022840"/>
    </source>
</evidence>
<keyword evidence="10 11" id="KW-0456">Lyase</keyword>
<proteinExistence type="inferred from homology"/>
<dbReference type="InterPro" id="IPR011761">
    <property type="entry name" value="ATP-grasp"/>
</dbReference>
<keyword evidence="14" id="KW-1185">Reference proteome</keyword>
<dbReference type="EMBL" id="KV453855">
    <property type="protein sequence ID" value="ODV84773.1"/>
    <property type="molecule type" value="Genomic_DNA"/>
</dbReference>
<protein>
    <recommendedName>
        <fullName evidence="5 11">Phosphoribosylaminoimidazole carboxylase</fullName>
        <ecNumber evidence="4 11">4.1.1.21</ecNumber>
    </recommendedName>
</protein>
<evidence type="ECO:0000256" key="1">
    <source>
        <dbReference type="ARBA" id="ARBA00001244"/>
    </source>
</evidence>
<keyword evidence="9 11" id="KW-0067">ATP-binding</keyword>
<dbReference type="PANTHER" id="PTHR11609">
    <property type="entry name" value="PURINE BIOSYNTHESIS PROTEIN 6/7, PUR6/7"/>
    <property type="match status" value="1"/>
</dbReference>
<reference evidence="14" key="1">
    <citation type="submission" date="2016-04" db="EMBL/GenBank/DDBJ databases">
        <title>Comparative genomics of biotechnologically important yeasts.</title>
        <authorList>
            <consortium name="DOE Joint Genome Institute"/>
            <person name="Riley R."/>
            <person name="Haridas S."/>
            <person name="Wolfe K.H."/>
            <person name="Lopes M.R."/>
            <person name="Hittinger C.T."/>
            <person name="Goker M."/>
            <person name="Salamov A."/>
            <person name="Wisecaver J."/>
            <person name="Long T.M."/>
            <person name="Aerts A.L."/>
            <person name="Barry K."/>
            <person name="Choi C."/>
            <person name="Clum A."/>
            <person name="Coughlan A.Y."/>
            <person name="Deshpande S."/>
            <person name="Douglass A.P."/>
            <person name="Hanson S.J."/>
            <person name="Klenk H.-P."/>
            <person name="Labutti K."/>
            <person name="Lapidus A."/>
            <person name="Lindquist E."/>
            <person name="Lipzen A."/>
            <person name="Meier-Kolthoff J.P."/>
            <person name="Ohm R.A."/>
            <person name="Otillar R.P."/>
            <person name="Pangilinan J."/>
            <person name="Peng Y."/>
            <person name="Rokas A."/>
            <person name="Rosa C.A."/>
            <person name="Scheuner C."/>
            <person name="Sibirny A.A."/>
            <person name="Slot J.C."/>
            <person name="Stielow J.B."/>
            <person name="Sun H."/>
            <person name="Kurtzman C.P."/>
            <person name="Blackwell M."/>
            <person name="Grigoriev I.V."/>
            <person name="Jeffries T.W."/>
        </authorList>
    </citation>
    <scope>NUCLEOTIDE SEQUENCE [LARGE SCALE GENOMIC DNA]</scope>
    <source>
        <strain evidence="14">NRRL YB-2248</strain>
    </source>
</reference>
<dbReference type="NCBIfam" id="TIGR01161">
    <property type="entry name" value="purK"/>
    <property type="match status" value="1"/>
</dbReference>
<evidence type="ECO:0000256" key="6">
    <source>
        <dbReference type="ARBA" id="ARBA00022741"/>
    </source>
</evidence>
<name>A0A1E4SZ32_9ASCO</name>
<comment type="catalytic activity">
    <reaction evidence="1 11">
        <text>5-amino-1-(5-phospho-D-ribosyl)imidazole-4-carboxylate + H(+) = 5-amino-1-(5-phospho-beta-D-ribosyl)imidazole + CO2</text>
        <dbReference type="Rhea" id="RHEA:10792"/>
        <dbReference type="ChEBI" id="CHEBI:15378"/>
        <dbReference type="ChEBI" id="CHEBI:16526"/>
        <dbReference type="ChEBI" id="CHEBI:77657"/>
        <dbReference type="ChEBI" id="CHEBI:137981"/>
        <dbReference type="EC" id="4.1.1.21"/>
    </reaction>
</comment>
<dbReference type="NCBIfam" id="NF004679">
    <property type="entry name" value="PRK06019.1-5"/>
    <property type="match status" value="1"/>
</dbReference>
<sequence length="573" mass="62291">MDSQTIGILGGGQLGRMIVEAAHRLNIKTIILENGSQAPAKQINALDPHVDGSFKDPKAIAELAAKCDILTVEIEHVDTDALIQVQKDTGVKIFPLPETIALIKDKYLQKEHLIKNNIAVAESVDVESTEAALQDIGSKFGYPYMLKSRTMAYDGRGNFVVKDKSYIPEALEVLADRPLYAEKWASFTKELAVMVVRAIDGTVYSYPTVETIHRDNICHTVYAPARVNDTIQKRAQILADNAVKSFPGAGIFGVEMFLLPDGELLINEIAPRPHNSGHYTIDACVTSQFEAHVRAITGLPMPKNFTCLSTASTNSIMLNVLGDSKPDGELELCRRALETPHASVYLYGKSTRPGRKMGHINIVSQSMVDCERRLAYIEGETDTVPNEKEQVSDNVVPGTSTRPLVGVIMGSDSDLPVMSLGCNILKQFGVPFEVTIVSAHRTPQRMAKYAADAPQRGLKCIIAGAGGAAHLPGMVAAMTPLPVVGVPVKGSTLDGVDSLHSIVQMPRGIPVATVAINNATNAALLAIRILGVFDSQWMSKMETYMNNMEDEVLEKAEKLENGGYEEYLSTYKK</sequence>
<dbReference type="FunFam" id="3.40.50.1970:FF:000013">
    <property type="entry name" value="Phosphoribosylaminoimidazole carboxylase"/>
    <property type="match status" value="1"/>
</dbReference>
<evidence type="ECO:0000256" key="4">
    <source>
        <dbReference type="ARBA" id="ARBA00012329"/>
    </source>
</evidence>
<dbReference type="HAMAP" id="MF_01928">
    <property type="entry name" value="PurK"/>
    <property type="match status" value="1"/>
</dbReference>
<dbReference type="Gene3D" id="3.40.50.20">
    <property type="match status" value="1"/>
</dbReference>
<evidence type="ECO:0000256" key="2">
    <source>
        <dbReference type="ARBA" id="ARBA00004747"/>
    </source>
</evidence>
<dbReference type="SMART" id="SM01001">
    <property type="entry name" value="AIRC"/>
    <property type="match status" value="1"/>
</dbReference>
<dbReference type="InterPro" id="IPR003135">
    <property type="entry name" value="ATP-grasp_carboxylate-amine"/>
</dbReference>
<keyword evidence="8 11" id="KW-0210">Decarboxylase</keyword>
<dbReference type="PIRSF" id="PIRSF001340">
    <property type="entry name" value="AIR_carboxylase"/>
    <property type="match status" value="1"/>
</dbReference>
<dbReference type="InterPro" id="IPR033747">
    <property type="entry name" value="PurE_ClassI"/>
</dbReference>
<feature type="domain" description="ATP-grasp" evidence="12">
    <location>
        <begin position="110"/>
        <end position="297"/>
    </location>
</feature>